<name>A0A182UHQ7_9DIPT</name>
<keyword evidence="5" id="KW-0675">Receptor</keyword>
<dbReference type="VEuPathDB" id="VectorBase:AMEC020621"/>
<keyword evidence="9" id="KW-0812">Transmembrane</keyword>
<protein>
    <submittedName>
        <fullName evidence="10">Uncharacterized protein</fullName>
    </submittedName>
</protein>
<keyword evidence="9" id="KW-1133">Transmembrane helix</keyword>
<proteinExistence type="inferred from homology"/>
<reference evidence="10" key="2">
    <citation type="submission" date="2020-05" db="UniProtKB">
        <authorList>
            <consortium name="EnsemblMetazoa"/>
        </authorList>
    </citation>
    <scope>IDENTIFICATION</scope>
    <source>
        <strain evidence="10">CM1001059</strain>
    </source>
</reference>
<evidence type="ECO:0000256" key="6">
    <source>
        <dbReference type="ARBA" id="ARBA00023180"/>
    </source>
</evidence>
<accession>A0A182UHQ7</accession>
<evidence type="ECO:0000256" key="8">
    <source>
        <dbReference type="SAM" id="MobiDB-lite"/>
    </source>
</evidence>
<dbReference type="GO" id="GO:0005886">
    <property type="term" value="C:plasma membrane"/>
    <property type="evidence" value="ECO:0007669"/>
    <property type="project" value="UniProtKB-SubCell"/>
</dbReference>
<feature type="region of interest" description="Disordered" evidence="8">
    <location>
        <begin position="204"/>
        <end position="228"/>
    </location>
</feature>
<evidence type="ECO:0000256" key="7">
    <source>
        <dbReference type="ARBA" id="ARBA00023224"/>
    </source>
</evidence>
<keyword evidence="3" id="KW-1003">Cell membrane</keyword>
<feature type="compositionally biased region" description="Low complexity" evidence="8">
    <location>
        <begin position="463"/>
        <end position="472"/>
    </location>
</feature>
<feature type="compositionally biased region" description="Low complexity" evidence="8">
    <location>
        <begin position="617"/>
        <end position="636"/>
    </location>
</feature>
<evidence type="ECO:0000256" key="3">
    <source>
        <dbReference type="ARBA" id="ARBA00022475"/>
    </source>
</evidence>
<comment type="similarity">
    <text evidence="2">Belongs to the G-protein coupled receptor 3 family.</text>
</comment>
<feature type="region of interest" description="Disordered" evidence="8">
    <location>
        <begin position="463"/>
        <end position="489"/>
    </location>
</feature>
<keyword evidence="6" id="KW-0325">Glycoprotein</keyword>
<keyword evidence="7" id="KW-0807">Transducer</keyword>
<feature type="region of interest" description="Disordered" evidence="8">
    <location>
        <begin position="559"/>
        <end position="648"/>
    </location>
</feature>
<feature type="compositionally biased region" description="Polar residues" evidence="8">
    <location>
        <begin position="204"/>
        <end position="219"/>
    </location>
</feature>
<dbReference type="InterPro" id="IPR043458">
    <property type="entry name" value="GPR158/179"/>
</dbReference>
<keyword evidence="4" id="KW-0297">G-protein coupled receptor</keyword>
<dbReference type="GO" id="GO:0004930">
    <property type="term" value="F:G protein-coupled receptor activity"/>
    <property type="evidence" value="ECO:0007669"/>
    <property type="project" value="UniProtKB-KW"/>
</dbReference>
<evidence type="ECO:0000256" key="4">
    <source>
        <dbReference type="ARBA" id="ARBA00023040"/>
    </source>
</evidence>
<dbReference type="Proteomes" id="UP000075902">
    <property type="component" value="Unassembled WGS sequence"/>
</dbReference>
<keyword evidence="11" id="KW-1185">Reference proteome</keyword>
<sequence length="648" mass="68837">MFLQSPANPDLLYIIFFCHTQLTVTLLLALIFGSKVYLVFRGGGKHQDDPTGLGIKPSGAKFISRSHGRTFANASSVTTSTAQLGANMGQYQYAVLSLSLVTNEGRLTETEALEELKLLYTQLQRLYERIPQRGAAILTVASLMEACRTTSLRPPPALGAPSPLKAIQAAAPPDGLSVASGATGIPSPSPTPTTILRLDKSTNTSTTATIPNGSVTTAPPGNGSIVPLPAQTRITITDELDGPEEAAPNPTWRPDCLRSIDGSDFRLDHQQLQCMCSGDEEPAQYGGAGQRDPLSRSMELTGRRNNSNGCCCSCACCTSTRTAQPQQQHGRRNDSVINNSTSAGVLTGAGSAVNCNCKISGVHVQSGSASGCSAGGRRQDATVGCAGPLHKAKQHTSELVLNCQFVDRSSAEHRKQQQQQQQQQPNSTQQQMHPSPHHHQRASSTSECGEFSTKAFESCDNLLHQQQQQPVRQHQRHNHPSGTGPNTLVDSQATQTQVGVAGTLAQLAPATDEATIRSVNLEKFNKLYANNSSRIDSLKEHFLMRNALTTALQHLEIENRSRGQGARARGREMVGQGGGGGVTEPPASDTAVRTQHGQQQSSTVAPGNPVGRDEAINSKWNSSSDSSSCSNSSNSSAGGSITKRNNHG</sequence>
<reference evidence="11" key="1">
    <citation type="submission" date="2014-01" db="EMBL/GenBank/DDBJ databases">
        <title>The Genome Sequence of Anopheles melas CM1001059_A (V2).</title>
        <authorList>
            <consortium name="The Broad Institute Genomics Platform"/>
            <person name="Neafsey D.E."/>
            <person name="Besansky N."/>
            <person name="Howell P."/>
            <person name="Walton C."/>
            <person name="Young S.K."/>
            <person name="Zeng Q."/>
            <person name="Gargeya S."/>
            <person name="Fitzgerald M."/>
            <person name="Haas B."/>
            <person name="Abouelleil A."/>
            <person name="Allen A.W."/>
            <person name="Alvarado L."/>
            <person name="Arachchi H.M."/>
            <person name="Berlin A.M."/>
            <person name="Chapman S.B."/>
            <person name="Gainer-Dewar J."/>
            <person name="Goldberg J."/>
            <person name="Griggs A."/>
            <person name="Gujja S."/>
            <person name="Hansen M."/>
            <person name="Howarth C."/>
            <person name="Imamovic A."/>
            <person name="Ireland A."/>
            <person name="Larimer J."/>
            <person name="McCowan C."/>
            <person name="Murphy C."/>
            <person name="Pearson M."/>
            <person name="Poon T.W."/>
            <person name="Priest M."/>
            <person name="Roberts A."/>
            <person name="Saif S."/>
            <person name="Shea T."/>
            <person name="Sisk P."/>
            <person name="Sykes S."/>
            <person name="Wortman J."/>
            <person name="Nusbaum C."/>
            <person name="Birren B."/>
        </authorList>
    </citation>
    <scope>NUCLEOTIDE SEQUENCE [LARGE SCALE GENOMIC DNA]</scope>
    <source>
        <strain evidence="11">CM1001059</strain>
    </source>
</reference>
<dbReference type="PANTHER" id="PTHR32546">
    <property type="entry name" value="G-PROTEIN COUPLED RECEPTOR 158-RELATED"/>
    <property type="match status" value="1"/>
</dbReference>
<dbReference type="PROSITE" id="PS01302">
    <property type="entry name" value="UPF0758"/>
    <property type="match status" value="1"/>
</dbReference>
<organism evidence="10 11">
    <name type="scientific">Anopheles melas</name>
    <dbReference type="NCBI Taxonomy" id="34690"/>
    <lineage>
        <taxon>Eukaryota</taxon>
        <taxon>Metazoa</taxon>
        <taxon>Ecdysozoa</taxon>
        <taxon>Arthropoda</taxon>
        <taxon>Hexapoda</taxon>
        <taxon>Insecta</taxon>
        <taxon>Pterygota</taxon>
        <taxon>Neoptera</taxon>
        <taxon>Endopterygota</taxon>
        <taxon>Diptera</taxon>
        <taxon>Nematocera</taxon>
        <taxon>Culicoidea</taxon>
        <taxon>Culicidae</taxon>
        <taxon>Anophelinae</taxon>
        <taxon>Anopheles</taxon>
    </lineage>
</organism>
<evidence type="ECO:0000256" key="1">
    <source>
        <dbReference type="ARBA" id="ARBA00004651"/>
    </source>
</evidence>
<dbReference type="InterPro" id="IPR020891">
    <property type="entry name" value="UPF0758_CS"/>
</dbReference>
<evidence type="ECO:0000256" key="2">
    <source>
        <dbReference type="ARBA" id="ARBA00007242"/>
    </source>
</evidence>
<feature type="compositionally biased region" description="Polar residues" evidence="8">
    <location>
        <begin position="637"/>
        <end position="648"/>
    </location>
</feature>
<dbReference type="PANTHER" id="PTHR32546:SF29">
    <property type="entry name" value="G-PROTEIN COUPLED RECEPTORS FAMILY 3 PROFILE DOMAIN-CONTAINING PROTEIN"/>
    <property type="match status" value="1"/>
</dbReference>
<dbReference type="STRING" id="34690.A0A182UHQ7"/>
<evidence type="ECO:0000313" key="10">
    <source>
        <dbReference type="EnsemblMetazoa" id="AMEC020621-PA"/>
    </source>
</evidence>
<dbReference type="EnsemblMetazoa" id="AMEC020621-RA">
    <property type="protein sequence ID" value="AMEC020621-PA"/>
    <property type="gene ID" value="AMEC020621"/>
</dbReference>
<keyword evidence="9" id="KW-0472">Membrane</keyword>
<feature type="compositionally biased region" description="Low complexity" evidence="8">
    <location>
        <begin position="417"/>
        <end position="434"/>
    </location>
</feature>
<comment type="subcellular location">
    <subcellularLocation>
        <location evidence="1">Cell membrane</location>
        <topology evidence="1">Multi-pass membrane protein</topology>
    </subcellularLocation>
</comment>
<feature type="compositionally biased region" description="Polar residues" evidence="8">
    <location>
        <begin position="591"/>
        <end position="605"/>
    </location>
</feature>
<evidence type="ECO:0000313" key="11">
    <source>
        <dbReference type="Proteomes" id="UP000075902"/>
    </source>
</evidence>
<feature type="transmembrane region" description="Helical" evidence="9">
    <location>
        <begin position="12"/>
        <end position="32"/>
    </location>
</feature>
<dbReference type="AlphaFoldDB" id="A0A182UHQ7"/>
<evidence type="ECO:0000256" key="5">
    <source>
        <dbReference type="ARBA" id="ARBA00023170"/>
    </source>
</evidence>
<evidence type="ECO:0000256" key="9">
    <source>
        <dbReference type="SAM" id="Phobius"/>
    </source>
</evidence>
<feature type="region of interest" description="Disordered" evidence="8">
    <location>
        <begin position="409"/>
        <end position="447"/>
    </location>
</feature>